<name>A5AM47_VITVI</name>
<dbReference type="InterPro" id="IPR039537">
    <property type="entry name" value="Retrotran_Ty1/copia-like"/>
</dbReference>
<dbReference type="GO" id="GO:0003676">
    <property type="term" value="F:nucleic acid binding"/>
    <property type="evidence" value="ECO:0007669"/>
    <property type="project" value="InterPro"/>
</dbReference>
<dbReference type="InterPro" id="IPR057670">
    <property type="entry name" value="SH3_retrovirus"/>
</dbReference>
<sequence>MMRRIIEHSHGHPLKNQKILSPNEYSCAACSQGKLIIRPSFTKVISESPIFLERIHGDICGPIHPPCGPFRYFMILIDASTRWSHVCLLSTHYPIKTIRLDNAGEFTFQTFIDYCMSGHAIMHAAALVHIRPTTYHEYSPSQLVLGKQPNISHLRIFGCAVYVPITPTQRTKMGPQRRLGVYVGFDSPSIIRYLEPLTGDVFTARFADCHFNESVFPSLGREKSIPEERREISWKTSTMTHLDPRTNQCELEVQRIIHL</sequence>
<dbReference type="Pfam" id="PF25597">
    <property type="entry name" value="SH3_retrovirus"/>
    <property type="match status" value="1"/>
</dbReference>
<dbReference type="Gene3D" id="3.30.420.10">
    <property type="entry name" value="Ribonuclease H-like superfamily/Ribonuclease H"/>
    <property type="match status" value="1"/>
</dbReference>
<accession>A5AM47</accession>
<dbReference type="InterPro" id="IPR036397">
    <property type="entry name" value="RNaseH_sf"/>
</dbReference>
<dbReference type="InterPro" id="IPR012337">
    <property type="entry name" value="RNaseH-like_sf"/>
</dbReference>
<dbReference type="AlphaFoldDB" id="A5AM47"/>
<evidence type="ECO:0000259" key="1">
    <source>
        <dbReference type="Pfam" id="PF25597"/>
    </source>
</evidence>
<dbReference type="SUPFAM" id="SSF53098">
    <property type="entry name" value="Ribonuclease H-like"/>
    <property type="match status" value="1"/>
</dbReference>
<dbReference type="PANTHER" id="PTHR42648">
    <property type="entry name" value="TRANSPOSASE, PUTATIVE-RELATED"/>
    <property type="match status" value="1"/>
</dbReference>
<dbReference type="EMBL" id="AM429919">
    <property type="protein sequence ID" value="CAN78061.1"/>
    <property type="molecule type" value="Genomic_DNA"/>
</dbReference>
<reference evidence="2" key="1">
    <citation type="journal article" date="2007" name="PLoS ONE">
        <title>The first genome sequence of an elite grapevine cultivar (Pinot noir Vitis vinifera L.): coping with a highly heterozygous genome.</title>
        <authorList>
            <person name="Velasco R."/>
            <person name="Zharkikh A."/>
            <person name="Troggio M."/>
            <person name="Cartwright D.A."/>
            <person name="Cestaro A."/>
            <person name="Pruss D."/>
            <person name="Pindo M."/>
            <person name="FitzGerald L.M."/>
            <person name="Vezzulli S."/>
            <person name="Reid J."/>
            <person name="Malacarne G."/>
            <person name="Iliev D."/>
            <person name="Coppola G."/>
            <person name="Wardell B."/>
            <person name="Micheletti D."/>
            <person name="Macalma T."/>
            <person name="Facci M."/>
            <person name="Mitchell J.T."/>
            <person name="Perazzolli M."/>
            <person name="Eldredge G."/>
            <person name="Gatto P."/>
            <person name="Oyzerski R."/>
            <person name="Moretto M."/>
            <person name="Gutin N."/>
            <person name="Stefanini M."/>
            <person name="Chen Y."/>
            <person name="Segala C."/>
            <person name="Davenport C."/>
            <person name="Dematte L."/>
            <person name="Mraz A."/>
            <person name="Battilana J."/>
            <person name="Stormo K."/>
            <person name="Costa F."/>
            <person name="Tao Q."/>
            <person name="Si-Ammour A."/>
            <person name="Harkins T."/>
            <person name="Lackey A."/>
            <person name="Perbost C."/>
            <person name="Taillon B."/>
            <person name="Stella A."/>
            <person name="Solovyev V."/>
            <person name="Fawcett J.A."/>
            <person name="Sterck L."/>
            <person name="Vandepoele K."/>
            <person name="Grando S.M."/>
            <person name="Toppo S."/>
            <person name="Moser C."/>
            <person name="Lanchbury J."/>
            <person name="Bogden R."/>
            <person name="Skolnick M."/>
            <person name="Sgaramella V."/>
            <person name="Bhatnagar S.K."/>
            <person name="Fontana P."/>
            <person name="Gutin A."/>
            <person name="Van de Peer Y."/>
            <person name="Salamini F."/>
            <person name="Viola R."/>
        </authorList>
    </citation>
    <scope>NUCLEOTIDE SEQUENCE</scope>
</reference>
<evidence type="ECO:0000313" key="2">
    <source>
        <dbReference type="EMBL" id="CAN78061.1"/>
    </source>
</evidence>
<organism evidence="2">
    <name type="scientific">Vitis vinifera</name>
    <name type="common">Grape</name>
    <dbReference type="NCBI Taxonomy" id="29760"/>
    <lineage>
        <taxon>Eukaryota</taxon>
        <taxon>Viridiplantae</taxon>
        <taxon>Streptophyta</taxon>
        <taxon>Embryophyta</taxon>
        <taxon>Tracheophyta</taxon>
        <taxon>Spermatophyta</taxon>
        <taxon>Magnoliopsida</taxon>
        <taxon>eudicotyledons</taxon>
        <taxon>Gunneridae</taxon>
        <taxon>Pentapetalae</taxon>
        <taxon>rosids</taxon>
        <taxon>Vitales</taxon>
        <taxon>Vitaceae</taxon>
        <taxon>Viteae</taxon>
        <taxon>Vitis</taxon>
    </lineage>
</organism>
<protein>
    <recommendedName>
        <fullName evidence="1">Retroviral polymerase SH3-like domain-containing protein</fullName>
    </recommendedName>
</protein>
<proteinExistence type="predicted"/>
<gene>
    <name evidence="2" type="ORF">VITISV_003933</name>
</gene>
<feature type="domain" description="Retroviral polymerase SH3-like" evidence="1">
    <location>
        <begin position="159"/>
        <end position="218"/>
    </location>
</feature>
<dbReference type="PANTHER" id="PTHR42648:SF25">
    <property type="entry name" value="RNA-DIRECTED DNA POLYMERASE"/>
    <property type="match status" value="1"/>
</dbReference>